<gene>
    <name evidence="2" type="ORF">NCTC11343_03545</name>
</gene>
<proteinExistence type="predicted"/>
<name>A0A2X2LGU1_SPHMU</name>
<evidence type="ECO:0000259" key="1">
    <source>
        <dbReference type="Pfam" id="PF09992"/>
    </source>
</evidence>
<reference evidence="2 3" key="1">
    <citation type="submission" date="2018-06" db="EMBL/GenBank/DDBJ databases">
        <authorList>
            <consortium name="Pathogen Informatics"/>
            <person name="Doyle S."/>
        </authorList>
    </citation>
    <scope>NUCLEOTIDE SEQUENCE [LARGE SCALE GENOMIC DNA]</scope>
    <source>
        <strain evidence="2 3">NCTC11343</strain>
    </source>
</reference>
<feature type="domain" description="Phosphodiester glycosidase" evidence="1">
    <location>
        <begin position="155"/>
        <end position="299"/>
    </location>
</feature>
<organism evidence="2 3">
    <name type="scientific">Sphingobacterium multivorum</name>
    <dbReference type="NCBI Taxonomy" id="28454"/>
    <lineage>
        <taxon>Bacteria</taxon>
        <taxon>Pseudomonadati</taxon>
        <taxon>Bacteroidota</taxon>
        <taxon>Sphingobacteriia</taxon>
        <taxon>Sphingobacteriales</taxon>
        <taxon>Sphingobacteriaceae</taxon>
        <taxon>Sphingobacterium</taxon>
    </lineage>
</organism>
<dbReference type="Pfam" id="PF09992">
    <property type="entry name" value="NAGPA"/>
    <property type="match status" value="1"/>
</dbReference>
<dbReference type="GeneID" id="97183399"/>
<accession>A0A2X2LGU1</accession>
<dbReference type="Proteomes" id="UP000251241">
    <property type="component" value="Unassembled WGS sequence"/>
</dbReference>
<dbReference type="EMBL" id="UAUU01000009">
    <property type="protein sequence ID" value="SPZ88540.1"/>
    <property type="molecule type" value="Genomic_DNA"/>
</dbReference>
<dbReference type="AlphaFoldDB" id="A0A2X2LGU1"/>
<protein>
    <submittedName>
        <fullName evidence="2">Exopolysaccharide biosynthesis protein related to N-acetylglucosamine-1-phosphodiester alpha-N-acetylglucosaminidase</fullName>
    </submittedName>
</protein>
<evidence type="ECO:0000313" key="3">
    <source>
        <dbReference type="Proteomes" id="UP000251241"/>
    </source>
</evidence>
<sequence>MERKTIFSFALLCIFCMGIANSCKQRDDYPSFDDKVVENPITDTIPNDTQMEAVTKTIMERTDLIKTFLVDSSVKVTDGLTRTHIRYLNKLDQRVSFQLLTVDLSSKAVFPSIMSAFDDYLYVSQPIGDMAKYNEPRAGGQILSAINAALSTTYSYIKNGRQINVSTSNIKTKEKTRPFFAIRKDGSPYIGNCPDTTKFAFEPYDLNQFSGLVSGTNWVRYRGYNVLTTAAIVQAVTAIGLSADNKTMYALVVDGGDTNFSVGISLNDVSALMGALGSHDAFVLNSGTTSVMVQKTITNDQFNPVVWNTVSKPLTAGGSASISGIGFVKR</sequence>
<evidence type="ECO:0000313" key="2">
    <source>
        <dbReference type="EMBL" id="SPZ88540.1"/>
    </source>
</evidence>
<dbReference type="RefSeq" id="WP_112375354.1">
    <property type="nucleotide sequence ID" value="NZ_CP069793.1"/>
</dbReference>
<dbReference type="InterPro" id="IPR018711">
    <property type="entry name" value="NAGPA"/>
</dbReference>